<keyword evidence="1" id="KW-1133">Transmembrane helix</keyword>
<feature type="transmembrane region" description="Helical" evidence="1">
    <location>
        <begin position="12"/>
        <end position="30"/>
    </location>
</feature>
<name>A0A4S3MMF4_9RHOB</name>
<dbReference type="RefSeq" id="WP_136395780.1">
    <property type="nucleotide sequence ID" value="NZ_SSND01000005.1"/>
</dbReference>
<gene>
    <name evidence="2" type="ORF">E7811_16565</name>
</gene>
<dbReference type="Proteomes" id="UP000309450">
    <property type="component" value="Unassembled WGS sequence"/>
</dbReference>
<proteinExistence type="predicted"/>
<sequence>MFLTEEGIRFLAWNALWITSLLICAVVLLVPGFRRRPNNLKWLIYLNLAGGLFHYGQYPAAALQELVFKTIGVGYARQEQPFEGRGLHIPRPDLLAAAAYGCHPLVAQNDCPLPIHLMIGSSALDFVEIGQDPVIRHELVLGDMRCFDESNLDLGDFIISAGLGACVLPRMTEGASAPHVVEVTERRLAWPSRMPYWRAELIERDSGKVLSRFDGWLGMDGFWFATNPDRPRRPMGALAQLMARQDGLNAYDRARDDALLAKAGWDEAVLLRALDLPYQDARAETLFLACREQIRTRLSPAATERLRAASEGLFPETPDWRFPDDCPDWAR</sequence>
<dbReference type="AlphaFoldDB" id="A0A4S3MMF4"/>
<dbReference type="OrthoDB" id="7658737at2"/>
<evidence type="ECO:0000256" key="1">
    <source>
        <dbReference type="SAM" id="Phobius"/>
    </source>
</evidence>
<organism evidence="2 3">
    <name type="scientific">Aliigemmobacter aestuarii</name>
    <dbReference type="NCBI Taxonomy" id="1445661"/>
    <lineage>
        <taxon>Bacteria</taxon>
        <taxon>Pseudomonadati</taxon>
        <taxon>Pseudomonadota</taxon>
        <taxon>Alphaproteobacteria</taxon>
        <taxon>Rhodobacterales</taxon>
        <taxon>Paracoccaceae</taxon>
        <taxon>Aliigemmobacter</taxon>
    </lineage>
</organism>
<protein>
    <submittedName>
        <fullName evidence="2">Uncharacterized protein</fullName>
    </submittedName>
</protein>
<accession>A0A4S3MMF4</accession>
<dbReference type="EMBL" id="SSND01000005">
    <property type="protein sequence ID" value="THD81520.1"/>
    <property type="molecule type" value="Genomic_DNA"/>
</dbReference>
<keyword evidence="3" id="KW-1185">Reference proteome</keyword>
<comment type="caution">
    <text evidence="2">The sequence shown here is derived from an EMBL/GenBank/DDBJ whole genome shotgun (WGS) entry which is preliminary data.</text>
</comment>
<evidence type="ECO:0000313" key="2">
    <source>
        <dbReference type="EMBL" id="THD81520.1"/>
    </source>
</evidence>
<evidence type="ECO:0000313" key="3">
    <source>
        <dbReference type="Proteomes" id="UP000309450"/>
    </source>
</evidence>
<feature type="transmembrane region" description="Helical" evidence="1">
    <location>
        <begin position="42"/>
        <end position="60"/>
    </location>
</feature>
<keyword evidence="1" id="KW-0472">Membrane</keyword>
<reference evidence="2 3" key="1">
    <citation type="submission" date="2019-04" db="EMBL/GenBank/DDBJ databases">
        <title>Draft genome sequence of Gemmobacter aestuarii sp. nov.</title>
        <authorList>
            <person name="Hameed A."/>
            <person name="Lin S.-Y."/>
            <person name="Shahina M."/>
            <person name="Lai W.-A."/>
            <person name="Young C.-C."/>
        </authorList>
    </citation>
    <scope>NUCLEOTIDE SEQUENCE [LARGE SCALE GENOMIC DNA]</scope>
    <source>
        <strain evidence="2 3">CC-PW-75</strain>
    </source>
</reference>
<keyword evidence="1" id="KW-0812">Transmembrane</keyword>